<dbReference type="AlphaFoldDB" id="A0AAP0MFI5"/>
<dbReference type="Gene3D" id="1.20.1280.50">
    <property type="match status" value="1"/>
</dbReference>
<dbReference type="EMBL" id="JBCGBO010000004">
    <property type="protein sequence ID" value="KAK9208159.1"/>
    <property type="molecule type" value="Genomic_DNA"/>
</dbReference>
<accession>A0AAP0MFI5</accession>
<dbReference type="SUPFAM" id="SSF52047">
    <property type="entry name" value="RNI-like"/>
    <property type="match status" value="1"/>
</dbReference>
<proteinExistence type="predicted"/>
<dbReference type="CDD" id="cd22159">
    <property type="entry name" value="F-box_AtTIR1-like"/>
    <property type="match status" value="1"/>
</dbReference>
<protein>
    <recommendedName>
        <fullName evidence="3">COI1 F-box domain-containing protein</fullName>
    </recommendedName>
</protein>
<comment type="caution">
    <text evidence="1">The sequence shown here is derived from an EMBL/GenBank/DDBJ whole genome shotgun (WGS) entry which is preliminary data.</text>
</comment>
<name>A0AAP0MFI5_9ROSI</name>
<keyword evidence="2" id="KW-1185">Reference proteome</keyword>
<gene>
    <name evidence="1" type="ORF">WN944_000513</name>
</gene>
<dbReference type="Proteomes" id="UP001428341">
    <property type="component" value="Unassembled WGS sequence"/>
</dbReference>
<organism evidence="1 2">
    <name type="scientific">Citrus x changshan-huyou</name>
    <dbReference type="NCBI Taxonomy" id="2935761"/>
    <lineage>
        <taxon>Eukaryota</taxon>
        <taxon>Viridiplantae</taxon>
        <taxon>Streptophyta</taxon>
        <taxon>Embryophyta</taxon>
        <taxon>Tracheophyta</taxon>
        <taxon>Spermatophyta</taxon>
        <taxon>Magnoliopsida</taxon>
        <taxon>eudicotyledons</taxon>
        <taxon>Gunneridae</taxon>
        <taxon>Pentapetalae</taxon>
        <taxon>rosids</taxon>
        <taxon>malvids</taxon>
        <taxon>Sapindales</taxon>
        <taxon>Rutaceae</taxon>
        <taxon>Aurantioideae</taxon>
        <taxon>Citrus</taxon>
    </lineage>
</organism>
<evidence type="ECO:0008006" key="3">
    <source>
        <dbReference type="Google" id="ProtNLM"/>
    </source>
</evidence>
<evidence type="ECO:0000313" key="2">
    <source>
        <dbReference type="Proteomes" id="UP001428341"/>
    </source>
</evidence>
<reference evidence="1 2" key="1">
    <citation type="submission" date="2024-05" db="EMBL/GenBank/DDBJ databases">
        <title>Haplotype-resolved chromosome-level genome assembly of Huyou (Citrus changshanensis).</title>
        <authorList>
            <person name="Miao C."/>
            <person name="Chen W."/>
            <person name="Wu Y."/>
            <person name="Wang L."/>
            <person name="Zhao S."/>
            <person name="Grierson D."/>
            <person name="Xu C."/>
            <person name="Chen K."/>
        </authorList>
    </citation>
    <scope>NUCLEOTIDE SEQUENCE [LARGE SCALE GENOMIC DNA]</scope>
    <source>
        <strain evidence="1">01-14</strain>
        <tissue evidence="1">Leaf</tissue>
    </source>
</reference>
<evidence type="ECO:0000313" key="1">
    <source>
        <dbReference type="EMBL" id="KAK9208159.1"/>
    </source>
</evidence>
<sequence>MSTLGDDELSLIFHWINDSNGKNSFPLVCKRWLRVEGETRLSIRVIEPDCLQSFLPRFPNLCSFESIRFLSNGHLRFVAKTLPKMQIFNVNLKQKRQDSDDVGGDAQGLTNLDLERCSFISDQALEAIGTVMNVWVLNLDFLTDFSCFL</sequence>